<evidence type="ECO:0000313" key="2">
    <source>
        <dbReference type="Proteomes" id="UP000825935"/>
    </source>
</evidence>
<dbReference type="PANTHER" id="PTHR35286:SF1">
    <property type="entry name" value="EXPRESSED PROTEIN"/>
    <property type="match status" value="1"/>
</dbReference>
<dbReference type="Proteomes" id="UP000825935">
    <property type="component" value="Chromosome 17"/>
</dbReference>
<dbReference type="OrthoDB" id="1904011at2759"/>
<comment type="caution">
    <text evidence="1">The sequence shown here is derived from an EMBL/GenBank/DDBJ whole genome shotgun (WGS) entry which is preliminary data.</text>
</comment>
<dbReference type="EMBL" id="CM035422">
    <property type="protein sequence ID" value="KAH7373472.1"/>
    <property type="molecule type" value="Genomic_DNA"/>
</dbReference>
<evidence type="ECO:0000313" key="1">
    <source>
        <dbReference type="EMBL" id="KAH7373472.1"/>
    </source>
</evidence>
<protein>
    <submittedName>
        <fullName evidence="1">Uncharacterized protein</fullName>
    </submittedName>
</protein>
<dbReference type="OMA" id="WHGHILM"/>
<sequence>MDPHGLFRSNDSRVPFILQSGLNSISGLHGLNPLATISGIGAELPDVRGRSKLAREEALLEARVVQIIIAGDPETLKPNSGRSVALGDHHICVSYHDDTSSGYRIWEWHGHILMFDDENGYVPEYVYGNFFQIMPKNDDAAANLVSGVGLSGAIAGLEKEKEKNVVHRNGSGAK</sequence>
<name>A0A8T2SUJ4_CERRI</name>
<keyword evidence="2" id="KW-1185">Reference proteome</keyword>
<accession>A0A8T2SUJ4</accession>
<dbReference type="PANTHER" id="PTHR35286">
    <property type="entry name" value="EXPRESSED PROTEIN"/>
    <property type="match status" value="1"/>
</dbReference>
<proteinExistence type="predicted"/>
<reference evidence="1" key="1">
    <citation type="submission" date="2021-08" db="EMBL/GenBank/DDBJ databases">
        <title>WGS assembly of Ceratopteris richardii.</title>
        <authorList>
            <person name="Marchant D.B."/>
            <person name="Chen G."/>
            <person name="Jenkins J."/>
            <person name="Shu S."/>
            <person name="Leebens-Mack J."/>
            <person name="Grimwood J."/>
            <person name="Schmutz J."/>
            <person name="Soltis P."/>
            <person name="Soltis D."/>
            <person name="Chen Z.-H."/>
        </authorList>
    </citation>
    <scope>NUCLEOTIDE SEQUENCE</scope>
    <source>
        <strain evidence="1">Whitten #5841</strain>
        <tissue evidence="1">Leaf</tissue>
    </source>
</reference>
<gene>
    <name evidence="1" type="ORF">KP509_17G058500</name>
</gene>
<dbReference type="AlphaFoldDB" id="A0A8T2SUJ4"/>
<organism evidence="1 2">
    <name type="scientific">Ceratopteris richardii</name>
    <name type="common">Triangle waterfern</name>
    <dbReference type="NCBI Taxonomy" id="49495"/>
    <lineage>
        <taxon>Eukaryota</taxon>
        <taxon>Viridiplantae</taxon>
        <taxon>Streptophyta</taxon>
        <taxon>Embryophyta</taxon>
        <taxon>Tracheophyta</taxon>
        <taxon>Polypodiopsida</taxon>
        <taxon>Polypodiidae</taxon>
        <taxon>Polypodiales</taxon>
        <taxon>Pteridineae</taxon>
        <taxon>Pteridaceae</taxon>
        <taxon>Parkerioideae</taxon>
        <taxon>Ceratopteris</taxon>
    </lineage>
</organism>